<evidence type="ECO:0000256" key="1">
    <source>
        <dbReference type="ARBA" id="ARBA00001286"/>
    </source>
</evidence>
<comment type="function">
    <text evidence="9">Involved in the cellular defense against the biological effects of O6-methylguanine (O6-MeG) and O4-methylthymine (O4-MeT) in DNA. Repairs the methylated nucleobase in DNA by stoichiometrically transferring the methyl group to a cysteine residue in the enzyme. This is a suicide reaction: the enzyme is irreversibly inactivated.</text>
</comment>
<dbReference type="NCBIfam" id="TIGR00589">
    <property type="entry name" value="ogt"/>
    <property type="match status" value="1"/>
</dbReference>
<dbReference type="EMBL" id="AFAY01000007">
    <property type="protein sequence ID" value="EGF11857.1"/>
    <property type="molecule type" value="Genomic_DNA"/>
</dbReference>
<dbReference type="Gene3D" id="3.30.160.70">
    <property type="entry name" value="Methylated DNA-protein cysteine methyltransferase domain"/>
    <property type="match status" value="1"/>
</dbReference>
<dbReference type="CDD" id="cd06445">
    <property type="entry name" value="ATase"/>
    <property type="match status" value="1"/>
</dbReference>
<dbReference type="GO" id="GO:0006307">
    <property type="term" value="P:DNA alkylation repair"/>
    <property type="evidence" value="ECO:0007669"/>
    <property type="project" value="UniProtKB-UniRule"/>
</dbReference>
<evidence type="ECO:0000256" key="6">
    <source>
        <dbReference type="ARBA" id="ARBA00022763"/>
    </source>
</evidence>
<feature type="domain" description="Methylated-DNA-[protein]-cysteine S-methyltransferase DNA binding" evidence="10">
    <location>
        <begin position="93"/>
        <end position="172"/>
    </location>
</feature>
<dbReference type="GO" id="GO:0003908">
    <property type="term" value="F:methylated-DNA-[protein]-cysteine S-methyltransferase activity"/>
    <property type="evidence" value="ECO:0007669"/>
    <property type="project" value="UniProtKB-UniRule"/>
</dbReference>
<sequence length="178" mass="19663">MRPSEKNCLNRVGVETPLGRMTAVFSPQGLCLLEFDGQQHLDRELKAVCLHHHAYGFATEETDETQNLRRQLGEYFVGQRQKFDLPLDLVGTSFQKQVWHILQTIPYGETRSYKQQSETLGNPKAIRAVAAANGANKISIIVPCHRIIGSNGSLTGYAGGLPRKQALLALESGNASLF</sequence>
<gene>
    <name evidence="12" type="primary">ogt</name>
    <name evidence="12" type="ORF">HMPREF9123_0494</name>
</gene>
<dbReference type="InterPro" id="IPR001497">
    <property type="entry name" value="MethylDNA_cys_MeTrfase_AS"/>
</dbReference>
<comment type="catalytic activity">
    <reaction evidence="8 9">
        <text>a 6-O-methyl-2'-deoxyguanosine in DNA + L-cysteinyl-[protein] = S-methyl-L-cysteinyl-[protein] + a 2'-deoxyguanosine in DNA</text>
        <dbReference type="Rhea" id="RHEA:24000"/>
        <dbReference type="Rhea" id="RHEA-COMP:10131"/>
        <dbReference type="Rhea" id="RHEA-COMP:10132"/>
        <dbReference type="Rhea" id="RHEA-COMP:11367"/>
        <dbReference type="Rhea" id="RHEA-COMP:11368"/>
        <dbReference type="ChEBI" id="CHEBI:29950"/>
        <dbReference type="ChEBI" id="CHEBI:82612"/>
        <dbReference type="ChEBI" id="CHEBI:85445"/>
        <dbReference type="ChEBI" id="CHEBI:85448"/>
        <dbReference type="EC" id="2.1.1.63"/>
    </reaction>
</comment>
<dbReference type="PROSITE" id="PS00374">
    <property type="entry name" value="MGMT"/>
    <property type="match status" value="1"/>
</dbReference>
<dbReference type="InterPro" id="IPR036217">
    <property type="entry name" value="MethylDNA_cys_MeTrfase_DNAb"/>
</dbReference>
<dbReference type="Pfam" id="PF01035">
    <property type="entry name" value="DNA_binding_1"/>
    <property type="match status" value="1"/>
</dbReference>
<dbReference type="Proteomes" id="UP000004105">
    <property type="component" value="Unassembled WGS sequence"/>
</dbReference>
<keyword evidence="3 9" id="KW-0963">Cytoplasm</keyword>
<dbReference type="STRING" id="267212.GCA_001063965_01382"/>
<dbReference type="SUPFAM" id="SSF46767">
    <property type="entry name" value="Methylated DNA-protein cysteine methyltransferase, C-terminal domain"/>
    <property type="match status" value="1"/>
</dbReference>
<keyword evidence="7 9" id="KW-0234">DNA repair</keyword>
<keyword evidence="6 9" id="KW-0227">DNA damage</keyword>
<dbReference type="Gene3D" id="1.10.10.10">
    <property type="entry name" value="Winged helix-like DNA-binding domain superfamily/Winged helix DNA-binding domain"/>
    <property type="match status" value="1"/>
</dbReference>
<reference evidence="12 13" key="1">
    <citation type="submission" date="2011-02" db="EMBL/GenBank/DDBJ databases">
        <authorList>
            <person name="Muzny D."/>
            <person name="Qin X."/>
            <person name="Deng J."/>
            <person name="Jiang H."/>
            <person name="Liu Y."/>
            <person name="Qu J."/>
            <person name="Song X.-Z."/>
            <person name="Zhang L."/>
            <person name="Thornton R."/>
            <person name="Coyle M."/>
            <person name="Francisco L."/>
            <person name="Jackson L."/>
            <person name="Javaid M."/>
            <person name="Korchina V."/>
            <person name="Kovar C."/>
            <person name="Mata R."/>
            <person name="Mathew T."/>
            <person name="Ngo R."/>
            <person name="Nguyen L."/>
            <person name="Nguyen N."/>
            <person name="Okwuonu G."/>
            <person name="Ongeri F."/>
            <person name="Pham C."/>
            <person name="Simmons D."/>
            <person name="Wilczek-Boney K."/>
            <person name="Hale W."/>
            <person name="Jakkamsetti A."/>
            <person name="Pham P."/>
            <person name="Ruth R."/>
            <person name="San Lucas F."/>
            <person name="Warren J."/>
            <person name="Zhang J."/>
            <person name="Zhao Z."/>
            <person name="Zhou C."/>
            <person name="Zhu D."/>
            <person name="Lee S."/>
            <person name="Bess C."/>
            <person name="Blankenburg K."/>
            <person name="Forbes L."/>
            <person name="Fu Q."/>
            <person name="Gubbala S."/>
            <person name="Hirani K."/>
            <person name="Jayaseelan J.C."/>
            <person name="Lara F."/>
            <person name="Munidasa M."/>
            <person name="Palculict T."/>
            <person name="Patil S."/>
            <person name="Pu L.-L."/>
            <person name="Saada N."/>
            <person name="Tang L."/>
            <person name="Weissenberger G."/>
            <person name="Zhu Y."/>
            <person name="Hemphill L."/>
            <person name="Shang Y."/>
            <person name="Youmans B."/>
            <person name="Ayvaz T."/>
            <person name="Ross M."/>
            <person name="Santibanez J."/>
            <person name="Aqrawi P."/>
            <person name="Gross S."/>
            <person name="Joshi V."/>
            <person name="Fowler G."/>
            <person name="Nazareth L."/>
            <person name="Reid J."/>
            <person name="Worley K."/>
            <person name="Petrosino J."/>
            <person name="Highlander S."/>
            <person name="Gibbs R."/>
        </authorList>
    </citation>
    <scope>NUCLEOTIDE SEQUENCE [LARGE SCALE GENOMIC DNA]</scope>
    <source>
        <strain evidence="12 13">ATCC BAA-1200</strain>
    </source>
</reference>
<dbReference type="InterPro" id="IPR036631">
    <property type="entry name" value="MGMT_N_sf"/>
</dbReference>
<name>F2B9U0_9NEIS</name>
<feature type="domain" description="Methylguanine DNA methyltransferase ribonuclease-like" evidence="11">
    <location>
        <begin position="15"/>
        <end position="89"/>
    </location>
</feature>
<dbReference type="HOGENOM" id="CLU_000445_52_2_4"/>
<dbReference type="AlphaFoldDB" id="F2B9U0"/>
<dbReference type="GO" id="GO:0032259">
    <property type="term" value="P:methylation"/>
    <property type="evidence" value="ECO:0007669"/>
    <property type="project" value="UniProtKB-KW"/>
</dbReference>
<keyword evidence="5 9" id="KW-0808">Transferase</keyword>
<evidence type="ECO:0000256" key="9">
    <source>
        <dbReference type="HAMAP-Rule" id="MF_00772"/>
    </source>
</evidence>
<evidence type="ECO:0000313" key="12">
    <source>
        <dbReference type="EMBL" id="EGF11857.1"/>
    </source>
</evidence>
<comment type="subcellular location">
    <subcellularLocation>
        <location evidence="9">Cytoplasm</location>
    </subcellularLocation>
</comment>
<dbReference type="InterPro" id="IPR036388">
    <property type="entry name" value="WH-like_DNA-bd_sf"/>
</dbReference>
<comment type="similarity">
    <text evidence="2 9">Belongs to the MGMT family.</text>
</comment>
<evidence type="ECO:0000256" key="5">
    <source>
        <dbReference type="ARBA" id="ARBA00022679"/>
    </source>
</evidence>
<evidence type="ECO:0000259" key="11">
    <source>
        <dbReference type="Pfam" id="PF02870"/>
    </source>
</evidence>
<protein>
    <recommendedName>
        <fullName evidence="9">Methylated-DNA--protein-cysteine methyltransferase</fullName>
        <ecNumber evidence="9">2.1.1.63</ecNumber>
    </recommendedName>
    <alternativeName>
        <fullName evidence="9">6-O-methylguanine-DNA methyltransferase</fullName>
        <shortName evidence="9">MGMT</shortName>
    </alternativeName>
    <alternativeName>
        <fullName evidence="9">O-6-methylguanine-DNA-alkyltransferase</fullName>
    </alternativeName>
</protein>
<evidence type="ECO:0000259" key="10">
    <source>
        <dbReference type="Pfam" id="PF01035"/>
    </source>
</evidence>
<organism evidence="12 13">
    <name type="scientific">Neisseria bacilliformis ATCC BAA-1200</name>
    <dbReference type="NCBI Taxonomy" id="888742"/>
    <lineage>
        <taxon>Bacteria</taxon>
        <taxon>Pseudomonadati</taxon>
        <taxon>Pseudomonadota</taxon>
        <taxon>Betaproteobacteria</taxon>
        <taxon>Neisseriales</taxon>
        <taxon>Neisseriaceae</taxon>
        <taxon>Neisseria</taxon>
    </lineage>
</organism>
<evidence type="ECO:0000256" key="4">
    <source>
        <dbReference type="ARBA" id="ARBA00022603"/>
    </source>
</evidence>
<comment type="catalytic activity">
    <reaction evidence="1 9">
        <text>a 4-O-methyl-thymidine in DNA + L-cysteinyl-[protein] = a thymidine in DNA + S-methyl-L-cysteinyl-[protein]</text>
        <dbReference type="Rhea" id="RHEA:53428"/>
        <dbReference type="Rhea" id="RHEA-COMP:10131"/>
        <dbReference type="Rhea" id="RHEA-COMP:10132"/>
        <dbReference type="Rhea" id="RHEA-COMP:13555"/>
        <dbReference type="Rhea" id="RHEA-COMP:13556"/>
        <dbReference type="ChEBI" id="CHEBI:29950"/>
        <dbReference type="ChEBI" id="CHEBI:82612"/>
        <dbReference type="ChEBI" id="CHEBI:137386"/>
        <dbReference type="ChEBI" id="CHEBI:137387"/>
        <dbReference type="EC" id="2.1.1.63"/>
    </reaction>
</comment>
<evidence type="ECO:0000256" key="2">
    <source>
        <dbReference type="ARBA" id="ARBA00008711"/>
    </source>
</evidence>
<evidence type="ECO:0000256" key="3">
    <source>
        <dbReference type="ARBA" id="ARBA00022490"/>
    </source>
</evidence>
<dbReference type="PANTHER" id="PTHR10815:SF5">
    <property type="entry name" value="METHYLATED-DNA--PROTEIN-CYSTEINE METHYLTRANSFERASE"/>
    <property type="match status" value="1"/>
</dbReference>
<feature type="active site" description="Nucleophile; methyl group acceptor" evidence="9">
    <location>
        <position position="144"/>
    </location>
</feature>
<keyword evidence="13" id="KW-1185">Reference proteome</keyword>
<dbReference type="PANTHER" id="PTHR10815">
    <property type="entry name" value="METHYLATED-DNA--PROTEIN-CYSTEINE METHYLTRANSFERASE"/>
    <property type="match status" value="1"/>
</dbReference>
<dbReference type="GO" id="GO:0005737">
    <property type="term" value="C:cytoplasm"/>
    <property type="evidence" value="ECO:0007669"/>
    <property type="project" value="UniProtKB-SubCell"/>
</dbReference>
<accession>F2B9U0</accession>
<proteinExistence type="inferred from homology"/>
<evidence type="ECO:0000256" key="8">
    <source>
        <dbReference type="ARBA" id="ARBA00049348"/>
    </source>
</evidence>
<dbReference type="EC" id="2.1.1.63" evidence="9"/>
<evidence type="ECO:0000256" key="7">
    <source>
        <dbReference type="ARBA" id="ARBA00023204"/>
    </source>
</evidence>
<dbReference type="SUPFAM" id="SSF53155">
    <property type="entry name" value="Methylated DNA-protein cysteine methyltransferase domain"/>
    <property type="match status" value="1"/>
</dbReference>
<dbReference type="InterPro" id="IPR014048">
    <property type="entry name" value="MethylDNA_cys_MeTrfase_DNA-bd"/>
</dbReference>
<dbReference type="InterPro" id="IPR023546">
    <property type="entry name" value="MGMT"/>
</dbReference>
<dbReference type="HAMAP" id="MF_00772">
    <property type="entry name" value="OGT"/>
    <property type="match status" value="1"/>
</dbReference>
<dbReference type="FunFam" id="1.10.10.10:FF:000214">
    <property type="entry name" value="Methylated-DNA--protein-cysteine methyltransferase"/>
    <property type="match status" value="1"/>
</dbReference>
<keyword evidence="4 9" id="KW-0489">Methyltransferase</keyword>
<comment type="caution">
    <text evidence="12">The sequence shown here is derived from an EMBL/GenBank/DDBJ whole genome shotgun (WGS) entry which is preliminary data.</text>
</comment>
<dbReference type="Pfam" id="PF02870">
    <property type="entry name" value="Methyltransf_1N"/>
    <property type="match status" value="1"/>
</dbReference>
<dbReference type="InterPro" id="IPR008332">
    <property type="entry name" value="MethylG_MeTrfase_N"/>
</dbReference>
<comment type="miscellaneous">
    <text evidence="9">This enzyme catalyzes only one turnover and therefore is not strictly catalytic. According to one definition, an enzyme is a biocatalyst that acts repeatedly and over many reaction cycles.</text>
</comment>
<evidence type="ECO:0000313" key="13">
    <source>
        <dbReference type="Proteomes" id="UP000004105"/>
    </source>
</evidence>